<reference evidence="7 8" key="1">
    <citation type="journal article" date="2020" name="Insects">
        <title>Bacteria Belonging to Pseudomonas typographi sp. nov. from the Bark Beetle Ips typographus Have Genomic Potential to Aid in the Host Ecology.</title>
        <authorList>
            <person name="Peral-Aranega E."/>
            <person name="Saati-Santamaria Z."/>
            <person name="Kolarik M."/>
            <person name="Rivas R."/>
            <person name="Garcia-Fraile P."/>
        </authorList>
    </citation>
    <scope>NUCLEOTIDE SEQUENCE [LARGE SCALE GENOMIC DNA]</scope>
    <source>
        <strain evidence="7 8">CA3A</strain>
    </source>
</reference>
<protein>
    <submittedName>
        <fullName evidence="7">Alpha-hydroxy-acid oxidizing protein</fullName>
    </submittedName>
</protein>
<sequence>MNSWETAQNVDDLRRLAKAYLPKGFYQFIARGSEGEVALHHNRQALDAVKIKPRALVDVFQRSTQVQLFGQTLSMPLMIAPTGAAGLLRYQGEAQMARAAAAAGIPYTLAMATNTPLEVVRRHSSGQLWLQLYLSPRSEINRALLQKASKLGYDGLMLTVDTPVAPNREYNWRNGFSLPVTLNRRNALDLLGHPRWLLGVMGRYWLREGLPRFEPFERNTRAGWSTLQRLREDWAGPLVVKGIGCPEDAALAVQAGVDGLVLSNHGARNLDSSAAPITLLAQVAAEVAGRVPILMDGAITRGSDIFKALAMGASGVLIGRAALYGLAAGGEAGAARTLALLHEELDRCMGYAGARTVAEIDPSRINS</sequence>
<name>A0ABR7Z2P9_9PSED</name>
<keyword evidence="8" id="KW-1185">Reference proteome</keyword>
<proteinExistence type="inferred from homology"/>
<dbReference type="SUPFAM" id="SSF51395">
    <property type="entry name" value="FMN-linked oxidoreductases"/>
    <property type="match status" value="1"/>
</dbReference>
<dbReference type="Pfam" id="PF01070">
    <property type="entry name" value="FMN_dh"/>
    <property type="match status" value="1"/>
</dbReference>
<dbReference type="InterPro" id="IPR037396">
    <property type="entry name" value="FMN_HAD"/>
</dbReference>
<evidence type="ECO:0000259" key="6">
    <source>
        <dbReference type="PROSITE" id="PS51349"/>
    </source>
</evidence>
<keyword evidence="3" id="KW-0288">FMN</keyword>
<dbReference type="InterPro" id="IPR000262">
    <property type="entry name" value="FMN-dep_DH"/>
</dbReference>
<dbReference type="EMBL" id="JAAOCA010000015">
    <property type="protein sequence ID" value="MBD1599755.1"/>
    <property type="molecule type" value="Genomic_DNA"/>
</dbReference>
<keyword evidence="4" id="KW-0560">Oxidoreductase</keyword>
<dbReference type="InterPro" id="IPR013785">
    <property type="entry name" value="Aldolase_TIM"/>
</dbReference>
<comment type="similarity">
    <text evidence="5">Belongs to the FMN-dependent alpha-hydroxy acid dehydrogenase family.</text>
</comment>
<evidence type="ECO:0000256" key="2">
    <source>
        <dbReference type="ARBA" id="ARBA00022630"/>
    </source>
</evidence>
<evidence type="ECO:0000256" key="4">
    <source>
        <dbReference type="ARBA" id="ARBA00023002"/>
    </source>
</evidence>
<gene>
    <name evidence="7" type="ORF">HAQ05_13705</name>
</gene>
<dbReference type="PANTHER" id="PTHR10578:SF107">
    <property type="entry name" value="2-HYDROXYACID OXIDASE 1"/>
    <property type="match status" value="1"/>
</dbReference>
<evidence type="ECO:0000313" key="8">
    <source>
        <dbReference type="Proteomes" id="UP000805841"/>
    </source>
</evidence>
<comment type="cofactor">
    <cofactor evidence="1">
        <name>FMN</name>
        <dbReference type="ChEBI" id="CHEBI:58210"/>
    </cofactor>
</comment>
<dbReference type="PANTHER" id="PTHR10578">
    <property type="entry name" value="S -2-HYDROXY-ACID OXIDASE-RELATED"/>
    <property type="match status" value="1"/>
</dbReference>
<dbReference type="PIRSF" id="PIRSF000138">
    <property type="entry name" value="Al-hdrx_acd_dh"/>
    <property type="match status" value="1"/>
</dbReference>
<dbReference type="Gene3D" id="3.20.20.70">
    <property type="entry name" value="Aldolase class I"/>
    <property type="match status" value="1"/>
</dbReference>
<evidence type="ECO:0000256" key="5">
    <source>
        <dbReference type="ARBA" id="ARBA00024042"/>
    </source>
</evidence>
<dbReference type="Proteomes" id="UP000805841">
    <property type="component" value="Unassembled WGS sequence"/>
</dbReference>
<evidence type="ECO:0000313" key="7">
    <source>
        <dbReference type="EMBL" id="MBD1599755.1"/>
    </source>
</evidence>
<evidence type="ECO:0000256" key="3">
    <source>
        <dbReference type="ARBA" id="ARBA00022643"/>
    </source>
</evidence>
<dbReference type="InterPro" id="IPR012133">
    <property type="entry name" value="Alpha-hydoxy_acid_DH_FMN"/>
</dbReference>
<organism evidence="7 8">
    <name type="scientific">Pseudomonas typographi</name>
    <dbReference type="NCBI Taxonomy" id="2715964"/>
    <lineage>
        <taxon>Bacteria</taxon>
        <taxon>Pseudomonadati</taxon>
        <taxon>Pseudomonadota</taxon>
        <taxon>Gammaproteobacteria</taxon>
        <taxon>Pseudomonadales</taxon>
        <taxon>Pseudomonadaceae</taxon>
        <taxon>Pseudomonas</taxon>
    </lineage>
</organism>
<evidence type="ECO:0000256" key="1">
    <source>
        <dbReference type="ARBA" id="ARBA00001917"/>
    </source>
</evidence>
<dbReference type="RefSeq" id="WP_190421456.1">
    <property type="nucleotide sequence ID" value="NZ_JAAOCA010000015.1"/>
</dbReference>
<accession>A0ABR7Z2P9</accession>
<dbReference type="PROSITE" id="PS51349">
    <property type="entry name" value="FMN_HYDROXY_ACID_DH_2"/>
    <property type="match status" value="1"/>
</dbReference>
<feature type="domain" description="FMN hydroxy acid dehydrogenase" evidence="6">
    <location>
        <begin position="2"/>
        <end position="367"/>
    </location>
</feature>
<dbReference type="CDD" id="cd02809">
    <property type="entry name" value="alpha_hydroxyacid_oxid_FMN"/>
    <property type="match status" value="1"/>
</dbReference>
<keyword evidence="2" id="KW-0285">Flavoprotein</keyword>
<comment type="caution">
    <text evidence="7">The sequence shown here is derived from an EMBL/GenBank/DDBJ whole genome shotgun (WGS) entry which is preliminary data.</text>
</comment>